<evidence type="ECO:0000259" key="10">
    <source>
        <dbReference type="PROSITE" id="PS50222"/>
    </source>
</evidence>
<name>B5LVY2_SACKO</name>
<evidence type="ECO:0000313" key="13">
    <source>
        <dbReference type="Proteomes" id="UP000694865"/>
    </source>
</evidence>
<keyword evidence="13" id="KW-1185">Reference proteome</keyword>
<dbReference type="InterPro" id="IPR050653">
    <property type="entry name" value="Prot_Inhib_GrowthFact_Antg"/>
</dbReference>
<dbReference type="RefSeq" id="NP_001158432.1">
    <property type="nucleotide sequence ID" value="NM_001164960.1"/>
</dbReference>
<evidence type="ECO:0000256" key="9">
    <source>
        <dbReference type="SAM" id="SignalP"/>
    </source>
</evidence>
<dbReference type="KEGG" id="sko:100302749"/>
<keyword evidence="4" id="KW-1015">Disulfide bond</keyword>
<dbReference type="PROSITE" id="PS51465">
    <property type="entry name" value="KAZAL_2"/>
    <property type="match status" value="1"/>
</dbReference>
<proteinExistence type="evidence at transcript level"/>
<evidence type="ECO:0000256" key="7">
    <source>
        <dbReference type="ARBA" id="ARBA00046973"/>
    </source>
</evidence>
<dbReference type="SUPFAM" id="SSF47473">
    <property type="entry name" value="EF-hand"/>
    <property type="match status" value="1"/>
</dbReference>
<evidence type="ECO:0000256" key="8">
    <source>
        <dbReference type="SAM" id="MobiDB-lite"/>
    </source>
</evidence>
<dbReference type="Proteomes" id="UP000694865">
    <property type="component" value="Unplaced"/>
</dbReference>
<evidence type="ECO:0000256" key="6">
    <source>
        <dbReference type="ARBA" id="ARBA00045812"/>
    </source>
</evidence>
<evidence type="ECO:0000259" key="11">
    <source>
        <dbReference type="PROSITE" id="PS51465"/>
    </source>
</evidence>
<dbReference type="MEROPS" id="I01.967"/>
<dbReference type="CDD" id="cd16233">
    <property type="entry name" value="EFh_SPARC_FSTL1"/>
    <property type="match status" value="1"/>
</dbReference>
<organism evidence="12">
    <name type="scientific">Saccoglossus kowalevskii</name>
    <name type="common">Acorn worm</name>
    <dbReference type="NCBI Taxonomy" id="10224"/>
    <lineage>
        <taxon>Eukaryota</taxon>
        <taxon>Metazoa</taxon>
        <taxon>Hemichordata</taxon>
        <taxon>Enteropneusta</taxon>
        <taxon>Harrimaniidae</taxon>
        <taxon>Saccoglossus</taxon>
    </lineage>
</organism>
<dbReference type="SUPFAM" id="SSF57603">
    <property type="entry name" value="FnI-like domain"/>
    <property type="match status" value="1"/>
</dbReference>
<dbReference type="CTD" id="11167"/>
<dbReference type="GeneID" id="100302749"/>
<feature type="domain" description="EF-hand" evidence="10">
    <location>
        <begin position="170"/>
        <end position="205"/>
    </location>
</feature>
<dbReference type="EMBL" id="EU915507">
    <property type="protein sequence ID" value="ACG76355.1"/>
    <property type="molecule type" value="mRNA"/>
</dbReference>
<feature type="chain" id="PRO_5002834040" description="Follistatin-related protein 1" evidence="9 14">
    <location>
        <begin position="21"/>
        <end position="408"/>
    </location>
</feature>
<evidence type="ECO:0000256" key="5">
    <source>
        <dbReference type="ARBA" id="ARBA00042478"/>
    </source>
</evidence>
<dbReference type="InterPro" id="IPR015369">
    <property type="entry name" value="Follistatin/Osteonectin_EGF"/>
</dbReference>
<dbReference type="PROSITE" id="PS50222">
    <property type="entry name" value="EF_HAND_2"/>
    <property type="match status" value="1"/>
</dbReference>
<feature type="region of interest" description="Disordered" evidence="8">
    <location>
        <begin position="304"/>
        <end position="323"/>
    </location>
</feature>
<dbReference type="GO" id="GO:0008201">
    <property type="term" value="F:heparin binding"/>
    <property type="evidence" value="ECO:0007669"/>
    <property type="project" value="UniProtKB-KW"/>
</dbReference>
<dbReference type="PANTHER" id="PTHR10913:SF13">
    <property type="entry name" value="FOLLISTATIN-RELATED PROTEIN 1"/>
    <property type="match status" value="1"/>
</dbReference>
<dbReference type="InterPro" id="IPR011992">
    <property type="entry name" value="EF-hand-dom_pair"/>
</dbReference>
<evidence type="ECO:0000256" key="4">
    <source>
        <dbReference type="ARBA" id="ARBA00023157"/>
    </source>
</evidence>
<dbReference type="CDD" id="cd00104">
    <property type="entry name" value="KAZAL_FS"/>
    <property type="match status" value="1"/>
</dbReference>
<dbReference type="PANTHER" id="PTHR10913">
    <property type="entry name" value="FOLLISTATIN-RELATED"/>
    <property type="match status" value="1"/>
</dbReference>
<evidence type="ECO:0000313" key="14">
    <source>
        <dbReference type="RefSeq" id="NP_001158432.1"/>
    </source>
</evidence>
<evidence type="ECO:0000313" key="12">
    <source>
        <dbReference type="EMBL" id="ACG76355.1"/>
    </source>
</evidence>
<dbReference type="Pfam" id="PF07648">
    <property type="entry name" value="Kazal_2"/>
    <property type="match status" value="1"/>
</dbReference>
<dbReference type="Pfam" id="PF23564">
    <property type="entry name" value="EF-hand_FSTL1"/>
    <property type="match status" value="1"/>
</dbReference>
<dbReference type="GO" id="GO:0005615">
    <property type="term" value="C:extracellular space"/>
    <property type="evidence" value="ECO:0007669"/>
    <property type="project" value="TreeGrafter"/>
</dbReference>
<comment type="subunit">
    <text evidence="7">Homodimer. Interacts with SCN10A. Interacts with DIP2A; DIP2A may act as a cell surface receptor for FSTL1. Interacts with BMP4. Interacts with CD14; this interaction promotes TL4-mediated signaling cascade.</text>
</comment>
<dbReference type="Pfam" id="PF23244">
    <property type="entry name" value="VWF"/>
    <property type="match status" value="1"/>
</dbReference>
<evidence type="ECO:0000256" key="1">
    <source>
        <dbReference type="ARBA" id="ARBA00019697"/>
    </source>
</evidence>
<dbReference type="AlphaFoldDB" id="B5LVY2"/>
<keyword evidence="2" id="KW-0358">Heparin-binding</keyword>
<reference evidence="14" key="2">
    <citation type="submission" date="2025-05" db="UniProtKB">
        <authorList>
            <consortium name="RefSeq"/>
        </authorList>
    </citation>
    <scope>IDENTIFICATION</scope>
</reference>
<dbReference type="Pfam" id="PF09289">
    <property type="entry name" value="FOLN"/>
    <property type="match status" value="1"/>
</dbReference>
<dbReference type="InterPro" id="IPR036058">
    <property type="entry name" value="Kazal_dom_sf"/>
</dbReference>
<dbReference type="OrthoDB" id="88467at2759"/>
<evidence type="ECO:0000256" key="3">
    <source>
        <dbReference type="ARBA" id="ARBA00022729"/>
    </source>
</evidence>
<feature type="domain" description="Kazal-like" evidence="11">
    <location>
        <begin position="78"/>
        <end position="125"/>
    </location>
</feature>
<keyword evidence="3 9" id="KW-0732">Signal</keyword>
<accession>B5LVY2</accession>
<dbReference type="InterPro" id="IPR057020">
    <property type="entry name" value="EF-hand_FSTL1"/>
</dbReference>
<evidence type="ECO:0000256" key="2">
    <source>
        <dbReference type="ARBA" id="ARBA00022674"/>
    </source>
</evidence>
<protein>
    <recommendedName>
        <fullName evidence="1">Follistatin-related protein 1</fullName>
    </recommendedName>
    <alternativeName>
        <fullName evidence="5">Follistatin-like protein 1</fullName>
    </alternativeName>
</protein>
<dbReference type="SMART" id="SM00280">
    <property type="entry name" value="KAZAL"/>
    <property type="match status" value="1"/>
</dbReference>
<comment type="function">
    <text evidence="6">Secreted glycoprotein that is involved in various physiological processes, such as angiogenesis, regulation of the immune response, cell proliferation and differentiation. Plays a role in the development of the central nervous system, skeletal system, lungs, and ureter. Promotes endothelial cell survival, migration and differentiation into network structures in an AKT-dependent manner. Also promotes survival of cardiac myocytes. Initiates various signaling cascades by activating different receptors on the cell surface such as DIP2A, TLR4 or BMP receptors.</text>
</comment>
<dbReference type="InterPro" id="IPR002048">
    <property type="entry name" value="EF_hand_dom"/>
</dbReference>
<dbReference type="GO" id="GO:0030154">
    <property type="term" value="P:cell differentiation"/>
    <property type="evidence" value="ECO:0007669"/>
    <property type="project" value="TreeGrafter"/>
</dbReference>
<gene>
    <name evidence="14" type="primary">fstl1</name>
    <name evidence="14" type="synonym">fstl</name>
</gene>
<dbReference type="GO" id="GO:0030510">
    <property type="term" value="P:regulation of BMP signaling pathway"/>
    <property type="evidence" value="ECO:0007669"/>
    <property type="project" value="TreeGrafter"/>
</dbReference>
<dbReference type="GO" id="GO:0005509">
    <property type="term" value="F:calcium ion binding"/>
    <property type="evidence" value="ECO:0007669"/>
    <property type="project" value="InterPro"/>
</dbReference>
<dbReference type="Gene3D" id="3.30.60.30">
    <property type="match status" value="1"/>
</dbReference>
<dbReference type="Gene3D" id="1.10.238.10">
    <property type="entry name" value="EF-hand"/>
    <property type="match status" value="1"/>
</dbReference>
<dbReference type="SUPFAM" id="SSF100895">
    <property type="entry name" value="Kazal-type serine protease inhibitors"/>
    <property type="match status" value="1"/>
</dbReference>
<reference evidence="12 14" key="1">
    <citation type="journal article" date="2008" name="Biol. Bull.">
        <title>cDNA sequences for transcription factors and signaling proteins of the hemichordate Saccoglossus kowalevskii: efficacy of the expressed sequence tag (EST) approach for evolutionary and developmental studies of a new organism.</title>
        <authorList>
            <person name="Freeman R.M. Jr."/>
            <person name="Wu M."/>
            <person name="Cordonnier-Pratt M.M."/>
            <person name="Pratt L.H."/>
            <person name="Gruber C.E."/>
            <person name="Smith M."/>
            <person name="Lander E.S."/>
            <person name="Stange-Thomann N."/>
            <person name="Lowe C.J."/>
            <person name="Gerhart J."/>
            <person name="Kirschner M."/>
        </authorList>
    </citation>
    <scope>NUCLEOTIDE SEQUENCE</scope>
</reference>
<sequence>MARVFLGLLSFAVILVVVSGAGDAKSHNKKGKKSDDVFAPPAKPVYTTGKQLVCEREKVQCGAGRECVADEDGEPTCICMRECVSHSHPVCGTNGKSYDNHCELHREACIEGIKIHIQHDGLCASMPSPTPETVKPVVCFQSDRDILRQKLIDWMIQQEIPAGWFTDGRSYKDIIQMFFDKYDETSDGKLDSNELLHFVEGNETVSNVTHNSEGENAILRGLCVDALIDISDDDADWALNLEEFQNCMNPEFSPPYRSCSLEDENYKDGAETKVNCNSCVCACGNWVCTAMVCDDEDPSLAKTSKDEINEKEKEDYDPAKDLPDEMTEDEFKEYIRKLTEDNVDEFLEEEVEGKIIEAEKKEKDLKKEIPGGKEDKMMKLSEKEIPVENFKMGKSVDKKEKSKDAHKL</sequence>
<dbReference type="InterPro" id="IPR002350">
    <property type="entry name" value="Kazal_dom"/>
</dbReference>
<feature type="signal peptide" evidence="9 14">
    <location>
        <begin position="1"/>
        <end position="20"/>
    </location>
</feature>
<feature type="region of interest" description="Disordered" evidence="8">
    <location>
        <begin position="367"/>
        <end position="386"/>
    </location>
</feature>